<protein>
    <submittedName>
        <fullName evidence="1">Uncharacterized protein</fullName>
    </submittedName>
</protein>
<dbReference type="AlphaFoldDB" id="A0A5N6Y730"/>
<dbReference type="Proteomes" id="UP000325558">
    <property type="component" value="Unassembled WGS sequence"/>
</dbReference>
<accession>A0A5N6Y730</accession>
<proteinExistence type="predicted"/>
<reference evidence="1" key="1">
    <citation type="submission" date="2019-04" db="EMBL/GenBank/DDBJ databases">
        <title>Friends and foes A comparative genomics study of 23 Aspergillus species from section Flavi.</title>
        <authorList>
            <consortium name="DOE Joint Genome Institute"/>
            <person name="Kjaerbolling I."/>
            <person name="Vesth T."/>
            <person name="Frisvad J.C."/>
            <person name="Nybo J.L."/>
            <person name="Theobald S."/>
            <person name="Kildgaard S."/>
            <person name="Isbrandt T."/>
            <person name="Kuo A."/>
            <person name="Sato A."/>
            <person name="Lyhne E.K."/>
            <person name="Kogle M.E."/>
            <person name="Wiebenga A."/>
            <person name="Kun R.S."/>
            <person name="Lubbers R.J."/>
            <person name="Makela M.R."/>
            <person name="Barry K."/>
            <person name="Chovatia M."/>
            <person name="Clum A."/>
            <person name="Daum C."/>
            <person name="Haridas S."/>
            <person name="He G."/>
            <person name="LaButti K."/>
            <person name="Lipzen A."/>
            <person name="Mondo S."/>
            <person name="Riley R."/>
            <person name="Salamov A."/>
            <person name="Simmons B.A."/>
            <person name="Magnuson J.K."/>
            <person name="Henrissat B."/>
            <person name="Mortensen U.H."/>
            <person name="Larsen T.O."/>
            <person name="Devries R.P."/>
            <person name="Grigoriev I.V."/>
            <person name="Machida M."/>
            <person name="Baker S.E."/>
            <person name="Andersen M.R."/>
        </authorList>
    </citation>
    <scope>NUCLEOTIDE SEQUENCE</scope>
    <source>
        <strain evidence="1">CBS 117612</strain>
    </source>
</reference>
<dbReference type="OrthoDB" id="3819893at2759"/>
<name>A0A5N6Y730_9EURO</name>
<evidence type="ECO:0000313" key="1">
    <source>
        <dbReference type="EMBL" id="KAE8340633.1"/>
    </source>
</evidence>
<organism evidence="1">
    <name type="scientific">Aspergillus arachidicola</name>
    <dbReference type="NCBI Taxonomy" id="656916"/>
    <lineage>
        <taxon>Eukaryota</taxon>
        <taxon>Fungi</taxon>
        <taxon>Dikarya</taxon>
        <taxon>Ascomycota</taxon>
        <taxon>Pezizomycotina</taxon>
        <taxon>Eurotiomycetes</taxon>
        <taxon>Eurotiomycetidae</taxon>
        <taxon>Eurotiales</taxon>
        <taxon>Aspergillaceae</taxon>
        <taxon>Aspergillus</taxon>
        <taxon>Aspergillus subgen. Circumdati</taxon>
    </lineage>
</organism>
<sequence>MCTTYYIQYTCGCRREWEFVQCDERQGTNVRCHPILKRWGKDSTNYCKNHLVKPDAPAKYYSERGAEDL</sequence>
<dbReference type="EMBL" id="ML737146">
    <property type="protein sequence ID" value="KAE8340633.1"/>
    <property type="molecule type" value="Genomic_DNA"/>
</dbReference>
<gene>
    <name evidence="1" type="ORF">BDV24DRAFT_133537</name>
</gene>